<keyword evidence="3" id="KW-1185">Reference proteome</keyword>
<keyword evidence="1" id="KW-0812">Transmembrane</keyword>
<dbReference type="OrthoDB" id="200204at2157"/>
<accession>A0A1I6U6V6</accession>
<dbReference type="Proteomes" id="UP000199199">
    <property type="component" value="Unassembled WGS sequence"/>
</dbReference>
<organism evidence="2 3">
    <name type="scientific">Halostagnicola kamekurae</name>
    <dbReference type="NCBI Taxonomy" id="619731"/>
    <lineage>
        <taxon>Archaea</taxon>
        <taxon>Methanobacteriati</taxon>
        <taxon>Methanobacteriota</taxon>
        <taxon>Stenosarchaea group</taxon>
        <taxon>Halobacteria</taxon>
        <taxon>Halobacteriales</taxon>
        <taxon>Natrialbaceae</taxon>
        <taxon>Halostagnicola</taxon>
    </lineage>
</organism>
<proteinExistence type="predicted"/>
<evidence type="ECO:0000256" key="1">
    <source>
        <dbReference type="SAM" id="Phobius"/>
    </source>
</evidence>
<gene>
    <name evidence="2" type="ORF">SAMN04488556_3602</name>
</gene>
<keyword evidence="1" id="KW-1133">Transmembrane helix</keyword>
<name>A0A1I6U6V6_9EURY</name>
<dbReference type="AlphaFoldDB" id="A0A1I6U6V6"/>
<sequence>MGDRITLLYENDHFRTIVGTVGILVLLIAFTEMTLQTAIPLFLMFGLMMAHDVADEFYDLPEGTNWFVYGASIVAVGVYWMVVFPLPWVGGLFGLVGLWFVFDGVTTIRYGPSRTTPGYMSDLENEQWGETMLRMQTLNVIYQALKNADGPRTAPELATDLDLTESRIERALEFLEHEGRIEHEKGHYRADPPRWGRLTPVVQFVVWLPRRVSRPFRRVTANA</sequence>
<dbReference type="EMBL" id="FOZS01000004">
    <property type="protein sequence ID" value="SFS97186.1"/>
    <property type="molecule type" value="Genomic_DNA"/>
</dbReference>
<protein>
    <submittedName>
        <fullName evidence="2">HTH domain-containing protein</fullName>
    </submittedName>
</protein>
<keyword evidence="1" id="KW-0472">Membrane</keyword>
<dbReference type="Gene3D" id="1.10.10.10">
    <property type="entry name" value="Winged helix-like DNA-binding domain superfamily/Winged helix DNA-binding domain"/>
    <property type="match status" value="1"/>
</dbReference>
<evidence type="ECO:0000313" key="2">
    <source>
        <dbReference type="EMBL" id="SFS97186.1"/>
    </source>
</evidence>
<dbReference type="InterPro" id="IPR036388">
    <property type="entry name" value="WH-like_DNA-bd_sf"/>
</dbReference>
<reference evidence="3" key="1">
    <citation type="submission" date="2016-10" db="EMBL/GenBank/DDBJ databases">
        <authorList>
            <person name="Varghese N."/>
            <person name="Submissions S."/>
        </authorList>
    </citation>
    <scope>NUCLEOTIDE SEQUENCE [LARGE SCALE GENOMIC DNA]</scope>
    <source>
        <strain evidence="3">DSM 22427</strain>
    </source>
</reference>
<feature type="transmembrane region" description="Helical" evidence="1">
    <location>
        <begin position="88"/>
        <end position="110"/>
    </location>
</feature>
<dbReference type="SUPFAM" id="SSF46785">
    <property type="entry name" value="Winged helix' DNA-binding domain"/>
    <property type="match status" value="1"/>
</dbReference>
<evidence type="ECO:0000313" key="3">
    <source>
        <dbReference type="Proteomes" id="UP000199199"/>
    </source>
</evidence>
<dbReference type="InterPro" id="IPR036390">
    <property type="entry name" value="WH_DNA-bd_sf"/>
</dbReference>